<dbReference type="InterPro" id="IPR005531">
    <property type="entry name" value="Asp23"/>
</dbReference>
<dbReference type="RefSeq" id="WP_091239795.1">
    <property type="nucleotide sequence ID" value="NZ_FNIR01000002.1"/>
</dbReference>
<dbReference type="AlphaFoldDB" id="A0A1H0EAF1"/>
<keyword evidence="3" id="KW-1185">Reference proteome</keyword>
<dbReference type="STRING" id="1052260.SAMN05660199_00694"/>
<proteinExistence type="inferred from homology"/>
<accession>A0A1H0EAF1</accession>
<reference evidence="3" key="1">
    <citation type="submission" date="2016-10" db="EMBL/GenBank/DDBJ databases">
        <authorList>
            <person name="Varghese N."/>
            <person name="Submissions S."/>
        </authorList>
    </citation>
    <scope>NUCLEOTIDE SEQUENCE [LARGE SCALE GENOMIC DNA]</scope>
    <source>
        <strain evidence="3">DSM 45843</strain>
    </source>
</reference>
<evidence type="ECO:0000313" key="2">
    <source>
        <dbReference type="EMBL" id="SDN79309.1"/>
    </source>
</evidence>
<dbReference type="Proteomes" id="UP000199088">
    <property type="component" value="Unassembled WGS sequence"/>
</dbReference>
<protein>
    <submittedName>
        <fullName evidence="2">Uncharacterized conserved protein YloU, alkaline shock protein (Asp23) family</fullName>
    </submittedName>
</protein>
<evidence type="ECO:0000256" key="1">
    <source>
        <dbReference type="ARBA" id="ARBA00005721"/>
    </source>
</evidence>
<dbReference type="EMBL" id="FNIR01000002">
    <property type="protein sequence ID" value="SDN79309.1"/>
    <property type="molecule type" value="Genomic_DNA"/>
</dbReference>
<evidence type="ECO:0000313" key="3">
    <source>
        <dbReference type="Proteomes" id="UP000199088"/>
    </source>
</evidence>
<organism evidence="2 3">
    <name type="scientific">Klenkia soli</name>
    <dbReference type="NCBI Taxonomy" id="1052260"/>
    <lineage>
        <taxon>Bacteria</taxon>
        <taxon>Bacillati</taxon>
        <taxon>Actinomycetota</taxon>
        <taxon>Actinomycetes</taxon>
        <taxon>Geodermatophilales</taxon>
        <taxon>Geodermatophilaceae</taxon>
        <taxon>Klenkia</taxon>
    </lineage>
</organism>
<sequence>MTGDALRHDEEDPVDGAELDGALRELAAEAEPVPSGLAGRVVERVDGLAGHDWHAVLVQPGGRTRVAGWVVALVARRAAAAVDGVGGATSRASADGVDGVVVELGLTVRAGVPLPSLAEQVRRSVVGAVRELTGVEVVAVDVHVDDLVE</sequence>
<dbReference type="OrthoDB" id="3711227at2"/>
<dbReference type="Pfam" id="PF03780">
    <property type="entry name" value="Asp23"/>
    <property type="match status" value="1"/>
</dbReference>
<gene>
    <name evidence="2" type="ORF">SAMN05660199_00694</name>
</gene>
<comment type="similarity">
    <text evidence="1">Belongs to the asp23 family.</text>
</comment>
<name>A0A1H0EAF1_9ACTN</name>